<protein>
    <submittedName>
        <fullName evidence="1">Uncharacterized protein</fullName>
    </submittedName>
</protein>
<reference evidence="2" key="1">
    <citation type="journal article" date="2017" name="Genome Biol.">
        <title>Comparative genomics reveals high biological diversity and specific adaptations in the industrially and medically important fungal genus Aspergillus.</title>
        <authorList>
            <person name="de Vries R.P."/>
            <person name="Riley R."/>
            <person name="Wiebenga A."/>
            <person name="Aguilar-Osorio G."/>
            <person name="Amillis S."/>
            <person name="Uchima C.A."/>
            <person name="Anderluh G."/>
            <person name="Asadollahi M."/>
            <person name="Askin M."/>
            <person name="Barry K."/>
            <person name="Battaglia E."/>
            <person name="Bayram O."/>
            <person name="Benocci T."/>
            <person name="Braus-Stromeyer S.A."/>
            <person name="Caldana C."/>
            <person name="Canovas D."/>
            <person name="Cerqueira G.C."/>
            <person name="Chen F."/>
            <person name="Chen W."/>
            <person name="Choi C."/>
            <person name="Clum A."/>
            <person name="Dos Santos R.A."/>
            <person name="Damasio A.R."/>
            <person name="Diallinas G."/>
            <person name="Emri T."/>
            <person name="Fekete E."/>
            <person name="Flipphi M."/>
            <person name="Freyberg S."/>
            <person name="Gallo A."/>
            <person name="Gournas C."/>
            <person name="Habgood R."/>
            <person name="Hainaut M."/>
            <person name="Harispe M.L."/>
            <person name="Henrissat B."/>
            <person name="Hilden K.S."/>
            <person name="Hope R."/>
            <person name="Hossain A."/>
            <person name="Karabika E."/>
            <person name="Karaffa L."/>
            <person name="Karanyi Z."/>
            <person name="Krasevec N."/>
            <person name="Kuo A."/>
            <person name="Kusch H."/>
            <person name="LaButti K."/>
            <person name="Lagendijk E.L."/>
            <person name="Lapidus A."/>
            <person name="Levasseur A."/>
            <person name="Lindquist E."/>
            <person name="Lipzen A."/>
            <person name="Logrieco A.F."/>
            <person name="MacCabe A."/>
            <person name="Maekelae M.R."/>
            <person name="Malavazi I."/>
            <person name="Melin P."/>
            <person name="Meyer V."/>
            <person name="Mielnichuk N."/>
            <person name="Miskei M."/>
            <person name="Molnar A.P."/>
            <person name="Mule G."/>
            <person name="Ngan C.Y."/>
            <person name="Orejas M."/>
            <person name="Orosz E."/>
            <person name="Ouedraogo J.P."/>
            <person name="Overkamp K.M."/>
            <person name="Park H.-S."/>
            <person name="Perrone G."/>
            <person name="Piumi F."/>
            <person name="Punt P.J."/>
            <person name="Ram A.F."/>
            <person name="Ramon A."/>
            <person name="Rauscher S."/>
            <person name="Record E."/>
            <person name="Riano-Pachon D.M."/>
            <person name="Robert V."/>
            <person name="Roehrig J."/>
            <person name="Ruller R."/>
            <person name="Salamov A."/>
            <person name="Salih N.S."/>
            <person name="Samson R.A."/>
            <person name="Sandor E."/>
            <person name="Sanguinetti M."/>
            <person name="Schuetze T."/>
            <person name="Sepcic K."/>
            <person name="Shelest E."/>
            <person name="Sherlock G."/>
            <person name="Sophianopoulou V."/>
            <person name="Squina F.M."/>
            <person name="Sun H."/>
            <person name="Susca A."/>
            <person name="Todd R.B."/>
            <person name="Tsang A."/>
            <person name="Unkles S.E."/>
            <person name="van de Wiele N."/>
            <person name="van Rossen-Uffink D."/>
            <person name="Oliveira J.V."/>
            <person name="Vesth T.C."/>
            <person name="Visser J."/>
            <person name="Yu J.-H."/>
            <person name="Zhou M."/>
            <person name="Andersen M.R."/>
            <person name="Archer D.B."/>
            <person name="Baker S.E."/>
            <person name="Benoit I."/>
            <person name="Brakhage A.A."/>
            <person name="Braus G.H."/>
            <person name="Fischer R."/>
            <person name="Frisvad J.C."/>
            <person name="Goldman G.H."/>
            <person name="Houbraken J."/>
            <person name="Oakley B."/>
            <person name="Pocsi I."/>
            <person name="Scazzocchio C."/>
            <person name="Seiboth B."/>
            <person name="vanKuyk P.A."/>
            <person name="Wortman J."/>
            <person name="Dyer P.S."/>
            <person name="Grigoriev I.V."/>
        </authorList>
    </citation>
    <scope>NUCLEOTIDE SEQUENCE [LARGE SCALE GENOMIC DNA]</scope>
    <source>
        <strain evidence="2">CBS 134.48</strain>
    </source>
</reference>
<evidence type="ECO:0000313" key="1">
    <source>
        <dbReference type="EMBL" id="OJI80907.1"/>
    </source>
</evidence>
<dbReference type="AlphaFoldDB" id="A0A1L9MV88"/>
<dbReference type="VEuPathDB" id="FungiDB:ASPTUDRAFT_935125"/>
<sequence length="178" mass="19661">MPSNHPYTARGLRHYCLDILHGIAVNDGTFGRDIYQNVDSHENVSHIYQARCTGFEGSKEGSVNAAILSLTAIAALLDQPIERQWSTGRRKLTADFGTPQRVDIQEVAQLGAQLVAWVKQHPAGPGADNRILLSKVGLELYISIFQYEPGWLRYMVILLTPLPVTGATQVRCSAFESI</sequence>
<dbReference type="EMBL" id="KV878206">
    <property type="protein sequence ID" value="OJI80907.1"/>
    <property type="molecule type" value="Genomic_DNA"/>
</dbReference>
<gene>
    <name evidence="1" type="ORF">ASPTUDRAFT_935125</name>
</gene>
<name>A0A1L9MV88_ASPTC</name>
<dbReference type="Proteomes" id="UP000184304">
    <property type="component" value="Unassembled WGS sequence"/>
</dbReference>
<accession>A0A1L9MV88</accession>
<dbReference type="OrthoDB" id="3508621at2759"/>
<organism evidence="1 2">
    <name type="scientific">Aspergillus tubingensis (strain CBS 134.48)</name>
    <dbReference type="NCBI Taxonomy" id="767770"/>
    <lineage>
        <taxon>Eukaryota</taxon>
        <taxon>Fungi</taxon>
        <taxon>Dikarya</taxon>
        <taxon>Ascomycota</taxon>
        <taxon>Pezizomycotina</taxon>
        <taxon>Eurotiomycetes</taxon>
        <taxon>Eurotiomycetidae</taxon>
        <taxon>Eurotiales</taxon>
        <taxon>Aspergillaceae</taxon>
        <taxon>Aspergillus</taxon>
        <taxon>Aspergillus subgen. Circumdati</taxon>
    </lineage>
</organism>
<keyword evidence="2" id="KW-1185">Reference proteome</keyword>
<dbReference type="STRING" id="767770.A0A1L9MV88"/>
<evidence type="ECO:0000313" key="2">
    <source>
        <dbReference type="Proteomes" id="UP000184304"/>
    </source>
</evidence>
<proteinExistence type="predicted"/>